<sequence>MTGQRPFLVSILFACVLLPAIVQATCYNPDGSKITNPAFQPCNQVVGKFSMCCGTNWTGGVVMPDTCQENGLCLNSFENAPLYWRGSCTDPTWKSPNCLSNLCTTDGDAGVDGSAAAQNVALTECSDGSWCCGGGNDSCCKDGTGTRIAAVVGQAISSSQSTSSESTSPPSSTPPTTLPESTSPPKSTSTPTGTSPTTASTPGPTDSPTPTNEPTPGGLSSATKIGLGVGITGCLLALGVLVTCLMCLRRKRRVDKDTEGNASNDARSRASIFPWARHEMPASPNEKPLPPVWHEVNGMKSPVEMDGAQHPVELPS</sequence>
<reference evidence="5" key="2">
    <citation type="journal article" date="2018" name="Nat. Commun.">
        <title>Extreme sensitivity to ultraviolet light in the fungal pathogen causing white-nose syndrome of bats.</title>
        <authorList>
            <person name="Palmer J.M."/>
            <person name="Drees K.P."/>
            <person name="Foster J.T."/>
            <person name="Lindner D.L."/>
        </authorList>
    </citation>
    <scope>NUCLEOTIDE SEQUENCE [LARGE SCALE GENOMIC DNA]</scope>
    <source>
        <strain evidence="5">UAMH 10579</strain>
    </source>
</reference>
<keyword evidence="2" id="KW-0472">Membrane</keyword>
<protein>
    <recommendedName>
        <fullName evidence="6">Mid2 domain-containing protein</fullName>
    </recommendedName>
</protein>
<evidence type="ECO:0000313" key="4">
    <source>
        <dbReference type="EMBL" id="OBT93560.2"/>
    </source>
</evidence>
<keyword evidence="3" id="KW-0732">Signal</keyword>
<dbReference type="AlphaFoldDB" id="A0A1B8GCM0"/>
<evidence type="ECO:0000313" key="5">
    <source>
        <dbReference type="Proteomes" id="UP000091956"/>
    </source>
</evidence>
<dbReference type="Proteomes" id="UP000091956">
    <property type="component" value="Unassembled WGS sequence"/>
</dbReference>
<feature type="signal peptide" evidence="3">
    <location>
        <begin position="1"/>
        <end position="24"/>
    </location>
</feature>
<name>A0A1B8GCM0_9PEZI</name>
<reference evidence="4 5" key="1">
    <citation type="submission" date="2016-03" db="EMBL/GenBank/DDBJ databases">
        <title>Comparative genomics of Pseudogymnoascus destructans, the fungus causing white-nose syndrome of bats.</title>
        <authorList>
            <person name="Palmer J.M."/>
            <person name="Drees K.P."/>
            <person name="Foster J.T."/>
            <person name="Lindner D.L."/>
        </authorList>
    </citation>
    <scope>NUCLEOTIDE SEQUENCE [LARGE SCALE GENOMIC DNA]</scope>
    <source>
        <strain evidence="4 5">UAMH 10579</strain>
    </source>
</reference>
<evidence type="ECO:0008006" key="6">
    <source>
        <dbReference type="Google" id="ProtNLM"/>
    </source>
</evidence>
<feature type="transmembrane region" description="Helical" evidence="2">
    <location>
        <begin position="225"/>
        <end position="248"/>
    </location>
</feature>
<feature type="region of interest" description="Disordered" evidence="1">
    <location>
        <begin position="155"/>
        <end position="219"/>
    </location>
</feature>
<keyword evidence="5" id="KW-1185">Reference proteome</keyword>
<gene>
    <name evidence="4" type="ORF">VE01_08363</name>
</gene>
<feature type="chain" id="PRO_5015121902" description="Mid2 domain-containing protein" evidence="3">
    <location>
        <begin position="25"/>
        <end position="316"/>
    </location>
</feature>
<proteinExistence type="predicted"/>
<dbReference type="GeneID" id="28841749"/>
<evidence type="ECO:0000256" key="3">
    <source>
        <dbReference type="SAM" id="SignalP"/>
    </source>
</evidence>
<feature type="region of interest" description="Disordered" evidence="1">
    <location>
        <begin position="279"/>
        <end position="316"/>
    </location>
</feature>
<dbReference type="STRING" id="342668.A0A1B8GCM0"/>
<organism evidence="4 5">
    <name type="scientific">Pseudogymnoascus verrucosus</name>
    <dbReference type="NCBI Taxonomy" id="342668"/>
    <lineage>
        <taxon>Eukaryota</taxon>
        <taxon>Fungi</taxon>
        <taxon>Dikarya</taxon>
        <taxon>Ascomycota</taxon>
        <taxon>Pezizomycotina</taxon>
        <taxon>Leotiomycetes</taxon>
        <taxon>Thelebolales</taxon>
        <taxon>Thelebolaceae</taxon>
        <taxon>Pseudogymnoascus</taxon>
    </lineage>
</organism>
<dbReference type="EMBL" id="KV460252">
    <property type="protein sequence ID" value="OBT93560.2"/>
    <property type="molecule type" value="Genomic_DNA"/>
</dbReference>
<evidence type="ECO:0000256" key="2">
    <source>
        <dbReference type="SAM" id="Phobius"/>
    </source>
</evidence>
<dbReference type="RefSeq" id="XP_018127293.2">
    <property type="nucleotide sequence ID" value="XM_018277788.2"/>
</dbReference>
<keyword evidence="2" id="KW-0812">Transmembrane</keyword>
<feature type="compositionally biased region" description="Low complexity" evidence="1">
    <location>
        <begin position="178"/>
        <end position="204"/>
    </location>
</feature>
<evidence type="ECO:0000256" key="1">
    <source>
        <dbReference type="SAM" id="MobiDB-lite"/>
    </source>
</evidence>
<keyword evidence="2" id="KW-1133">Transmembrane helix</keyword>
<feature type="compositionally biased region" description="Low complexity" evidence="1">
    <location>
        <begin position="157"/>
        <end position="170"/>
    </location>
</feature>
<accession>A0A1B8GCM0</accession>